<feature type="region of interest" description="Disordered" evidence="1">
    <location>
        <begin position="1"/>
        <end position="29"/>
    </location>
</feature>
<dbReference type="EMBL" id="NVUU01000071">
    <property type="protein sequence ID" value="PCI93122.1"/>
    <property type="molecule type" value="Genomic_DNA"/>
</dbReference>
<comment type="caution">
    <text evidence="2">The sequence shown here is derived from an EMBL/GenBank/DDBJ whole genome shotgun (WGS) entry which is preliminary data.</text>
</comment>
<organism evidence="2 3">
    <name type="scientific">Aerophobetes bacterium</name>
    <dbReference type="NCBI Taxonomy" id="2030807"/>
    <lineage>
        <taxon>Bacteria</taxon>
        <taxon>Candidatus Aerophobota</taxon>
    </lineage>
</organism>
<evidence type="ECO:0000313" key="2">
    <source>
        <dbReference type="EMBL" id="PCI93122.1"/>
    </source>
</evidence>
<feature type="compositionally biased region" description="Low complexity" evidence="1">
    <location>
        <begin position="150"/>
        <end position="172"/>
    </location>
</feature>
<dbReference type="Proteomes" id="UP000217838">
    <property type="component" value="Unassembled WGS sequence"/>
</dbReference>
<feature type="region of interest" description="Disordered" evidence="1">
    <location>
        <begin position="144"/>
        <end position="172"/>
    </location>
</feature>
<sequence>MPVRIDGNTPIVPPDGPSDASAADKEESRVVKGTVAAAKKALEAASRADLQGVKGKSLKKRKSEVVGTLNQVAKSYLNEKAEVNVKGHYEERLRNGLRKHLRAAKARSDKRFEKTYAAFLRNLGAIKGDPDRKNNVKEMLRELYQEMTAGSDSGRGTSDSGSSSDGGSPPLF</sequence>
<gene>
    <name evidence="2" type="ORF">COB11_05845</name>
</gene>
<evidence type="ECO:0000313" key="3">
    <source>
        <dbReference type="Proteomes" id="UP000217838"/>
    </source>
</evidence>
<name>A0A2A4YE09_UNCAE</name>
<reference evidence="3" key="1">
    <citation type="submission" date="2017-08" db="EMBL/GenBank/DDBJ databases">
        <title>A dynamic microbial community with high functional redundancy inhabits the cold, oxic subseafloor aquifer.</title>
        <authorList>
            <person name="Tully B.J."/>
            <person name="Wheat C.G."/>
            <person name="Glazer B.T."/>
            <person name="Huber J.A."/>
        </authorList>
    </citation>
    <scope>NUCLEOTIDE SEQUENCE [LARGE SCALE GENOMIC DNA]</scope>
</reference>
<proteinExistence type="predicted"/>
<accession>A0A2A4YE09</accession>
<evidence type="ECO:0000256" key="1">
    <source>
        <dbReference type="SAM" id="MobiDB-lite"/>
    </source>
</evidence>
<dbReference type="AlphaFoldDB" id="A0A2A4YE09"/>
<protein>
    <submittedName>
        <fullName evidence="2">Uncharacterized protein</fullName>
    </submittedName>
</protein>